<gene>
    <name evidence="8" type="primary">gmhB</name>
    <name evidence="8" type="ORF">GCM10022254_32230</name>
</gene>
<evidence type="ECO:0000256" key="7">
    <source>
        <dbReference type="PIRNR" id="PIRNR004682"/>
    </source>
</evidence>
<dbReference type="Proteomes" id="UP001501710">
    <property type="component" value="Unassembled WGS sequence"/>
</dbReference>
<evidence type="ECO:0000256" key="5">
    <source>
        <dbReference type="ARBA" id="ARBA00023277"/>
    </source>
</evidence>
<dbReference type="Gene3D" id="3.40.50.1000">
    <property type="entry name" value="HAD superfamily/HAD-like"/>
    <property type="match status" value="1"/>
</dbReference>
<keyword evidence="3" id="KW-0479">Metal-binding</keyword>
<evidence type="ECO:0000256" key="2">
    <source>
        <dbReference type="ARBA" id="ARBA00022490"/>
    </source>
</evidence>
<keyword evidence="4 7" id="KW-0378">Hydrolase</keyword>
<dbReference type="InterPro" id="IPR023214">
    <property type="entry name" value="HAD_sf"/>
</dbReference>
<dbReference type="RefSeq" id="WP_344896855.1">
    <property type="nucleotide sequence ID" value="NZ_BAABAS010000006.1"/>
</dbReference>
<reference evidence="9" key="1">
    <citation type="journal article" date="2019" name="Int. J. Syst. Evol. Microbiol.">
        <title>The Global Catalogue of Microorganisms (GCM) 10K type strain sequencing project: providing services to taxonomists for standard genome sequencing and annotation.</title>
        <authorList>
            <consortium name="The Broad Institute Genomics Platform"/>
            <consortium name="The Broad Institute Genome Sequencing Center for Infectious Disease"/>
            <person name="Wu L."/>
            <person name="Ma J."/>
        </authorList>
    </citation>
    <scope>NUCLEOTIDE SEQUENCE [LARGE SCALE GENOMIC DNA]</scope>
    <source>
        <strain evidence="9">JCM 17440</strain>
    </source>
</reference>
<organism evidence="8 9">
    <name type="scientific">Actinomadura meridiana</name>
    <dbReference type="NCBI Taxonomy" id="559626"/>
    <lineage>
        <taxon>Bacteria</taxon>
        <taxon>Bacillati</taxon>
        <taxon>Actinomycetota</taxon>
        <taxon>Actinomycetes</taxon>
        <taxon>Streptosporangiales</taxon>
        <taxon>Thermomonosporaceae</taxon>
        <taxon>Actinomadura</taxon>
    </lineage>
</organism>
<accession>A0ABP8C2G3</accession>
<evidence type="ECO:0000256" key="4">
    <source>
        <dbReference type="ARBA" id="ARBA00022801"/>
    </source>
</evidence>
<dbReference type="InterPro" id="IPR006543">
    <property type="entry name" value="Histidinol-phos"/>
</dbReference>
<keyword evidence="2 7" id="KW-0963">Cytoplasm</keyword>
<proteinExistence type="inferred from homology"/>
<dbReference type="PANTHER" id="PTHR42891">
    <property type="entry name" value="D-GLYCERO-BETA-D-MANNO-HEPTOSE-1,7-BISPHOSPHATE 7-PHOSPHATASE"/>
    <property type="match status" value="1"/>
</dbReference>
<dbReference type="NCBIfam" id="TIGR01656">
    <property type="entry name" value="Histidinol-ppas"/>
    <property type="match status" value="1"/>
</dbReference>
<dbReference type="InterPro" id="IPR004446">
    <property type="entry name" value="Heptose_bisP_phosphatase"/>
</dbReference>
<dbReference type="SUPFAM" id="SSF56784">
    <property type="entry name" value="HAD-like"/>
    <property type="match status" value="1"/>
</dbReference>
<evidence type="ECO:0000256" key="6">
    <source>
        <dbReference type="ARBA" id="ARBA00031828"/>
    </source>
</evidence>
<dbReference type="PANTHER" id="PTHR42891:SF1">
    <property type="entry name" value="D-GLYCERO-BETA-D-MANNO-HEPTOSE-1,7-BISPHOSPHATE 7-PHOSPHATASE"/>
    <property type="match status" value="1"/>
</dbReference>
<evidence type="ECO:0000256" key="3">
    <source>
        <dbReference type="ARBA" id="ARBA00022723"/>
    </source>
</evidence>
<comment type="subcellular location">
    <subcellularLocation>
        <location evidence="1 7">Cytoplasm</location>
    </subcellularLocation>
</comment>
<dbReference type="PIRSF" id="PIRSF004682">
    <property type="entry name" value="GmhB"/>
    <property type="match status" value="1"/>
</dbReference>
<keyword evidence="5 7" id="KW-0119">Carbohydrate metabolism</keyword>
<comment type="similarity">
    <text evidence="7">Belongs to the gmhB family.</text>
</comment>
<evidence type="ECO:0000256" key="1">
    <source>
        <dbReference type="ARBA" id="ARBA00004496"/>
    </source>
</evidence>
<dbReference type="InterPro" id="IPR006549">
    <property type="entry name" value="HAD-SF_hydro_IIIA"/>
</dbReference>
<dbReference type="NCBIfam" id="TIGR01662">
    <property type="entry name" value="HAD-SF-IIIA"/>
    <property type="match status" value="1"/>
</dbReference>
<evidence type="ECO:0000313" key="8">
    <source>
        <dbReference type="EMBL" id="GAA4232416.1"/>
    </source>
</evidence>
<keyword evidence="9" id="KW-1185">Reference proteome</keyword>
<dbReference type="EMBL" id="BAABAS010000006">
    <property type="protein sequence ID" value="GAA4232416.1"/>
    <property type="molecule type" value="Genomic_DNA"/>
</dbReference>
<comment type="caution">
    <text evidence="8">The sequence shown here is derived from an EMBL/GenBank/DDBJ whole genome shotgun (WGS) entry which is preliminary data.</text>
</comment>
<evidence type="ECO:0000313" key="9">
    <source>
        <dbReference type="Proteomes" id="UP001501710"/>
    </source>
</evidence>
<dbReference type="EC" id="3.1.3.-" evidence="7"/>
<name>A0ABP8C2G3_9ACTN</name>
<sequence>MDTARNEKLAGLDLDLVLLDRDGVLNRNLDQGVRHWSDWEWLPGARRAVRMLAESGTRTMVVTNQSNVGRGVLTHAELNAIHCCMIDGLRPACFSLDDIFACPHTPDDGCPCRKPRPGLLHAALKRARARPDRTLLIGDQQSDMAAAQAAGCWSIHVQSGKGAPPEGTGPTHLGSARDLLSAVRSLT</sequence>
<dbReference type="InterPro" id="IPR036412">
    <property type="entry name" value="HAD-like_sf"/>
</dbReference>
<protein>
    <recommendedName>
        <fullName evidence="6 7">D,D-heptose 1,7-bisphosphate phosphatase</fullName>
        <ecNumber evidence="7">3.1.3.-</ecNumber>
    </recommendedName>
</protein>
<dbReference type="Pfam" id="PF13242">
    <property type="entry name" value="Hydrolase_like"/>
    <property type="match status" value="1"/>
</dbReference>